<dbReference type="PROSITE" id="PS00107">
    <property type="entry name" value="PROTEIN_KINASE_ATP"/>
    <property type="match status" value="1"/>
</dbReference>
<comment type="caution">
    <text evidence="8">The sequence shown here is derived from an EMBL/GenBank/DDBJ whole genome shotgun (WGS) entry which is preliminary data.</text>
</comment>
<proteinExistence type="inferred from homology"/>
<dbReference type="Gene3D" id="1.10.510.10">
    <property type="entry name" value="Transferase(Phosphotransferase) domain 1"/>
    <property type="match status" value="1"/>
</dbReference>
<dbReference type="Proteomes" id="UP000886520">
    <property type="component" value="Chromosome 18"/>
</dbReference>
<dbReference type="GO" id="GO:0005524">
    <property type="term" value="F:ATP binding"/>
    <property type="evidence" value="ECO:0007669"/>
    <property type="project" value="UniProtKB-UniRule"/>
</dbReference>
<keyword evidence="1" id="KW-0808">Transferase</keyword>
<dbReference type="InterPro" id="IPR052751">
    <property type="entry name" value="Plant_MAPKKK"/>
</dbReference>
<dbReference type="AlphaFoldDB" id="A0A9D4UEZ9"/>
<dbReference type="GO" id="GO:0004674">
    <property type="term" value="F:protein serine/threonine kinase activity"/>
    <property type="evidence" value="ECO:0007669"/>
    <property type="project" value="UniProtKB-KW"/>
</dbReference>
<dbReference type="SMART" id="SM00220">
    <property type="entry name" value="S_TKc"/>
    <property type="match status" value="1"/>
</dbReference>
<reference evidence="8" key="1">
    <citation type="submission" date="2021-01" db="EMBL/GenBank/DDBJ databases">
        <title>Adiantum capillus-veneris genome.</title>
        <authorList>
            <person name="Fang Y."/>
            <person name="Liao Q."/>
        </authorList>
    </citation>
    <scope>NUCLEOTIDE SEQUENCE</scope>
    <source>
        <strain evidence="8">H3</strain>
        <tissue evidence="8">Leaf</tissue>
    </source>
</reference>
<sequence>MDSLDRPVLWLPCSPLGSGSFGHVSLALNLCNRTLFAVKSALSTSPQELLALQNELHIVQSLHSPFIIHCLGAELNPSAHPGSQPSVRHLFLEYMEGGNLGGALKHSGGGELRIRHFTHSILQGLAYLHANGIVHCDIKSQNILIGSSGVKIADFGMARRLGEASQMDGNLRGTPLWMAPEVAVGEEPMPASDIWSLGCTVVEMLQGSPPWGHVSSLAAALFKVGCSSQIPPLPEAISAEAEDFLLKCLQRDPKARWTAGELLKHSFVCGLHETREEDDRNGAEKMCKQELLSPRSTLDFFHSDGESDWEDEFTMASQIVPMLCFPPCKTTPMVQDVSQGSNWIAVKRGKGWCEGRQMPFMQAGAGPQVITRGSEVSLAAAEFLRNRVKPTIIVG</sequence>
<keyword evidence="9" id="KW-1185">Reference proteome</keyword>
<keyword evidence="3" id="KW-0418">Kinase</keyword>
<dbReference type="InterPro" id="IPR011009">
    <property type="entry name" value="Kinase-like_dom_sf"/>
</dbReference>
<comment type="similarity">
    <text evidence="6">Belongs to the protein kinase superfamily.</text>
</comment>
<feature type="binding site" evidence="5">
    <location>
        <position position="39"/>
    </location>
    <ligand>
        <name>ATP</name>
        <dbReference type="ChEBI" id="CHEBI:30616"/>
    </ligand>
</feature>
<keyword evidence="2 5" id="KW-0547">Nucleotide-binding</keyword>
<evidence type="ECO:0000313" key="8">
    <source>
        <dbReference type="EMBL" id="KAI5066680.1"/>
    </source>
</evidence>
<evidence type="ECO:0000256" key="5">
    <source>
        <dbReference type="PROSITE-ProRule" id="PRU10141"/>
    </source>
</evidence>
<evidence type="ECO:0000313" key="9">
    <source>
        <dbReference type="Proteomes" id="UP000886520"/>
    </source>
</evidence>
<gene>
    <name evidence="8" type="ORF">GOP47_0019304</name>
</gene>
<dbReference type="InterPro" id="IPR008271">
    <property type="entry name" value="Ser/Thr_kinase_AS"/>
</dbReference>
<evidence type="ECO:0000256" key="2">
    <source>
        <dbReference type="ARBA" id="ARBA00022741"/>
    </source>
</evidence>
<keyword evidence="6" id="KW-0723">Serine/threonine-protein kinase</keyword>
<name>A0A9D4UEZ9_ADICA</name>
<dbReference type="SUPFAM" id="SSF56112">
    <property type="entry name" value="Protein kinase-like (PK-like)"/>
    <property type="match status" value="1"/>
</dbReference>
<dbReference type="InterPro" id="IPR000719">
    <property type="entry name" value="Prot_kinase_dom"/>
</dbReference>
<dbReference type="EMBL" id="JABFUD020000018">
    <property type="protein sequence ID" value="KAI5066680.1"/>
    <property type="molecule type" value="Genomic_DNA"/>
</dbReference>
<dbReference type="GO" id="GO:0007165">
    <property type="term" value="P:signal transduction"/>
    <property type="evidence" value="ECO:0007669"/>
    <property type="project" value="TreeGrafter"/>
</dbReference>
<organism evidence="8 9">
    <name type="scientific">Adiantum capillus-veneris</name>
    <name type="common">Maidenhair fern</name>
    <dbReference type="NCBI Taxonomy" id="13818"/>
    <lineage>
        <taxon>Eukaryota</taxon>
        <taxon>Viridiplantae</taxon>
        <taxon>Streptophyta</taxon>
        <taxon>Embryophyta</taxon>
        <taxon>Tracheophyta</taxon>
        <taxon>Polypodiopsida</taxon>
        <taxon>Polypodiidae</taxon>
        <taxon>Polypodiales</taxon>
        <taxon>Pteridineae</taxon>
        <taxon>Pteridaceae</taxon>
        <taxon>Vittarioideae</taxon>
        <taxon>Adiantum</taxon>
    </lineage>
</organism>
<evidence type="ECO:0000256" key="1">
    <source>
        <dbReference type="ARBA" id="ARBA00022679"/>
    </source>
</evidence>
<dbReference type="OrthoDB" id="275301at2759"/>
<protein>
    <recommendedName>
        <fullName evidence="7">Protein kinase domain-containing protein</fullName>
    </recommendedName>
</protein>
<dbReference type="PANTHER" id="PTHR48011">
    <property type="entry name" value="CCR4-NOT TRANSCRIPTIONAL COMPLEX SUBUNIT CAF120-RELATED"/>
    <property type="match status" value="1"/>
</dbReference>
<accession>A0A9D4UEZ9</accession>
<dbReference type="PROSITE" id="PS50011">
    <property type="entry name" value="PROTEIN_KINASE_DOM"/>
    <property type="match status" value="1"/>
</dbReference>
<dbReference type="PANTHER" id="PTHR48011:SF4">
    <property type="entry name" value="MITOGEN-ACTIVATED PROTEIN KINASE KINASE KINASE 19"/>
    <property type="match status" value="1"/>
</dbReference>
<evidence type="ECO:0000259" key="7">
    <source>
        <dbReference type="PROSITE" id="PS50011"/>
    </source>
</evidence>
<dbReference type="CDD" id="cd06606">
    <property type="entry name" value="STKc_MAPKKK"/>
    <property type="match status" value="1"/>
</dbReference>
<evidence type="ECO:0000256" key="4">
    <source>
        <dbReference type="ARBA" id="ARBA00022840"/>
    </source>
</evidence>
<evidence type="ECO:0000256" key="3">
    <source>
        <dbReference type="ARBA" id="ARBA00022777"/>
    </source>
</evidence>
<dbReference type="InterPro" id="IPR017441">
    <property type="entry name" value="Protein_kinase_ATP_BS"/>
</dbReference>
<feature type="domain" description="Protein kinase" evidence="7">
    <location>
        <begin position="10"/>
        <end position="268"/>
    </location>
</feature>
<evidence type="ECO:0000256" key="6">
    <source>
        <dbReference type="RuleBase" id="RU000304"/>
    </source>
</evidence>
<keyword evidence="4 5" id="KW-0067">ATP-binding</keyword>
<dbReference type="Pfam" id="PF00069">
    <property type="entry name" value="Pkinase"/>
    <property type="match status" value="1"/>
</dbReference>
<dbReference type="PROSITE" id="PS00108">
    <property type="entry name" value="PROTEIN_KINASE_ST"/>
    <property type="match status" value="1"/>
</dbReference>